<sequence length="1633" mass="177928">MVVRSLCRARQALVVAIVCVLSDITCAAGVNMPNDLRELSSCDSATVLDAVMIQTFVVPFEVENDTYGMQVTGSSHHHHTMTRVFRSSRAHAMQQPVPTPAPTCVDTNNGATNRFGNGCELYMIYDYLCLDPYYDDEDFSSGVMCCVCPEECAPTEASVGSDGCEDWIEFRTLGSGMRNSHSNLGGLGPDAATPKEIRYYHVGRLSHESDNEVVYDLVLVNTSAYVPRNTDWNTVRGSQATVNVLVGETVTLKAEFVRNHTFCPVIPDSPKITFCDIDHFADGENEIIMLDGISALYTVDGDTDYTLELYEHGIFSSEDLVPLTYTAESIPTLVPGRTSRRFVSSSGSKFAIKAISRMFGSDCDNPTDPNELTNVSCPGTAFPVDQAKRCFMAEFTNTSEFDVGFQILTYHPAGHVQEWGRNFIMSGTSRLFAHEGSQTCAPTATVTTSVTTATTTTQVFSAPAPAPCVDTDNGATNRLGNGCEVYTHDAGNPYAGICLDPYYDDEDFSSGVMCCVCPEECPPTEAFAGSDGCEDWIEFNTWGSGVRNPHSNLGGMGPDVATPKEIRYYHVGRLSNESDTAVLYDLVLVNTSAYVPRNTGWNTVRGSQATVNVLVGETITLKAEFVVTHTFCPVVPDSPKITFCDIDHFADGENEVIMLDGISALYTVDGDTDYTLELYEHGTPFSEDPAPLSYVVESIPTLVPGRTSRRFVSSSGGNFAIKAISRMFGSECDNPTDPNELTNVTCPDHAFPVDQAKRCFMAEFTNTSEFDVGFQILTYHPAGHVQEWGRNFIMSGTSRLFAHEGSQTCTPTTTVTTTTTAATTFSTTTTQVFSAPATAPCVDTDNGATNRRGNGCEVYTHDADNPYAGICLDPYYDDEDFSSGVMCCVCPEECPPTDAFARSDGCEDWIEFSTLGSGVRNPHSNLGGMGPDVATPKEIRYYHVGRLSNESDTEVLYDLVLVNTSTYVPRNTGWNTVRGSQATVNVLVGETITLKAEFVVTHTFCPVVPDSPKITFCDIDHFADGENEIIMLDGISALYTVDGDTDYFLELYEHGTPFSEDQVPLSYVVETIPTLVPGRTSRRFVSSSGSKFAIKATSRMFGSECDNPTDPNELTNVTCPDHVFPVDQAKRCFMAEFTNTSDFDVGFQILTYHPAGHVQEWGRNFIMSGTSKLFAHEGSQTCTPTTAVTTTATTVTTSTTTTTQCVDTDNGATNRFGNGCEVYTHDAESPYAGICLDPYYDDEDFTSGLMCCVCPEECPPPEQFERPGHCEDWIEFHTLGSGVRNPHSNLGGLGPDVDTPKEIRYYGVGRFSNGVVYDLVLVNTSAYIPRNTAWNTIIGPQAIVNTLVGQTITLKGEFVRNHTFCPVIPESPKITFCDIDHFVDGENEIIMLDGISALYTVDGDIDYVLQLVEHGTSFTENPVPVEYTTEAIPTMVPGRTSRRYVSSSGGKFGVKAISRMFGHSCDNPTDSNELSNVTCPDQTAVPVDQAKRCFMVEFSNTSEFDVGFQILTRSPAGHVQQWGRNFIMSGTSKFFARDGSSTCAPITTTTTTTTVDSSGVIMEKSHGANAGPVSGTGDPHLQNINGERFDLMQAGRHVLLHIPRGVGTAGTLLRAEARAQRFGGCSDLYFQER</sequence>
<evidence type="ECO:0000313" key="2">
    <source>
        <dbReference type="EMBL" id="CAK0814145.1"/>
    </source>
</evidence>
<organism evidence="2 3">
    <name type="scientific">Prorocentrum cordatum</name>
    <dbReference type="NCBI Taxonomy" id="2364126"/>
    <lineage>
        <taxon>Eukaryota</taxon>
        <taxon>Sar</taxon>
        <taxon>Alveolata</taxon>
        <taxon>Dinophyceae</taxon>
        <taxon>Prorocentrales</taxon>
        <taxon>Prorocentraceae</taxon>
        <taxon>Prorocentrum</taxon>
    </lineage>
</organism>
<feature type="chain" id="PRO_5045078551" description="Subtilisin" evidence="1">
    <location>
        <begin position="28"/>
        <end position="1633"/>
    </location>
</feature>
<gene>
    <name evidence="2" type="ORF">PCOR1329_LOCUS17827</name>
</gene>
<dbReference type="EMBL" id="CAUYUJ010005558">
    <property type="protein sequence ID" value="CAK0814145.1"/>
    <property type="molecule type" value="Genomic_DNA"/>
</dbReference>
<feature type="signal peptide" evidence="1">
    <location>
        <begin position="1"/>
        <end position="27"/>
    </location>
</feature>
<evidence type="ECO:0000313" key="3">
    <source>
        <dbReference type="Proteomes" id="UP001189429"/>
    </source>
</evidence>
<comment type="caution">
    <text evidence="2">The sequence shown here is derived from an EMBL/GenBank/DDBJ whole genome shotgun (WGS) entry which is preliminary data.</text>
</comment>
<keyword evidence="3" id="KW-1185">Reference proteome</keyword>
<reference evidence="2" key="1">
    <citation type="submission" date="2023-10" db="EMBL/GenBank/DDBJ databases">
        <authorList>
            <person name="Chen Y."/>
            <person name="Shah S."/>
            <person name="Dougan E. K."/>
            <person name="Thang M."/>
            <person name="Chan C."/>
        </authorList>
    </citation>
    <scope>NUCLEOTIDE SEQUENCE [LARGE SCALE GENOMIC DNA]</scope>
</reference>
<proteinExistence type="predicted"/>
<evidence type="ECO:0000256" key="1">
    <source>
        <dbReference type="SAM" id="SignalP"/>
    </source>
</evidence>
<evidence type="ECO:0008006" key="4">
    <source>
        <dbReference type="Google" id="ProtNLM"/>
    </source>
</evidence>
<dbReference type="Proteomes" id="UP001189429">
    <property type="component" value="Unassembled WGS sequence"/>
</dbReference>
<protein>
    <recommendedName>
        <fullName evidence="4">Subtilisin</fullName>
    </recommendedName>
</protein>
<name>A0ABN9R5Q8_9DINO</name>
<keyword evidence="1" id="KW-0732">Signal</keyword>
<accession>A0ABN9R5Q8</accession>